<dbReference type="GO" id="GO:0000049">
    <property type="term" value="F:tRNA binding"/>
    <property type="evidence" value="ECO:0007669"/>
    <property type="project" value="InterPro"/>
</dbReference>
<evidence type="ECO:0000313" key="9">
    <source>
        <dbReference type="Proteomes" id="UP000598174"/>
    </source>
</evidence>
<evidence type="ECO:0000256" key="1">
    <source>
        <dbReference type="ARBA" id="ARBA00008226"/>
    </source>
</evidence>
<comment type="similarity">
    <text evidence="1">Belongs to the class-II aminoacyl-tRNA synthetase family.</text>
</comment>
<dbReference type="GO" id="GO:0004812">
    <property type="term" value="F:aminoacyl-tRNA ligase activity"/>
    <property type="evidence" value="ECO:0007669"/>
    <property type="project" value="UniProtKB-KW"/>
</dbReference>
<dbReference type="PROSITE" id="PS51447">
    <property type="entry name" value="FDX_ACB"/>
    <property type="match status" value="1"/>
</dbReference>
<gene>
    <name evidence="8" type="ORF">Afe05nite_46660</name>
</gene>
<evidence type="ECO:0000256" key="2">
    <source>
        <dbReference type="ARBA" id="ARBA00022598"/>
    </source>
</evidence>
<accession>A0A919MAQ4</accession>
<keyword evidence="9" id="KW-1185">Reference proteome</keyword>
<dbReference type="RefSeq" id="WP_203819292.1">
    <property type="nucleotide sequence ID" value="NZ_BAAABP010000063.1"/>
</dbReference>
<evidence type="ECO:0000256" key="3">
    <source>
        <dbReference type="ARBA" id="ARBA00022741"/>
    </source>
</evidence>
<dbReference type="GO" id="GO:0005524">
    <property type="term" value="F:ATP binding"/>
    <property type="evidence" value="ECO:0007669"/>
    <property type="project" value="UniProtKB-KW"/>
</dbReference>
<keyword evidence="3" id="KW-0547">Nucleotide-binding</keyword>
<dbReference type="AlphaFoldDB" id="A0A919MAQ4"/>
<dbReference type="InterPro" id="IPR036690">
    <property type="entry name" value="Fdx_antiC-bd_sf"/>
</dbReference>
<protein>
    <recommendedName>
        <fullName evidence="7">FDX-ACB domain-containing protein</fullName>
    </recommendedName>
</protein>
<proteinExistence type="inferred from homology"/>
<dbReference type="Gene3D" id="3.30.930.10">
    <property type="entry name" value="Bira Bifunctional Protein, Domain 2"/>
    <property type="match status" value="1"/>
</dbReference>
<evidence type="ECO:0000256" key="6">
    <source>
        <dbReference type="ARBA" id="ARBA00023146"/>
    </source>
</evidence>
<dbReference type="SMART" id="SM00896">
    <property type="entry name" value="FDX-ACB"/>
    <property type="match status" value="1"/>
</dbReference>
<sequence>MLADLAIRDLTDPAEGRHAIQLVLDAVLHAAAARHPAVPLVLHRGARVVEVADNYDRLGYSPDAAARDARYTRYVSATHMLRSQTSALVPGALRAHPEADALLACPGIVYRRDTIDRLHTGTPHQLDLWRISATPLGDDALAELVAVAVTAALPGTPWRTRPASHPYTTGGLEIQAWSGTSWVEIGECGWAAAHVLPRPGTAGLALGLGLDRLLMLRKGIADIRLLRSADPRVAAQMTTLEPYRPVPSQPAARRDLSVAMPAGVTAEEVGDRIRELLGPDAALVEEISILAATPPAALPPASRARLGIRDGEVNVLLRVILRDPHATIPGHLANELRDRIWQGLSSARPGGGGPARHR</sequence>
<dbReference type="Gene3D" id="3.30.70.380">
    <property type="entry name" value="Ferrodoxin-fold anticodon-binding domain"/>
    <property type="match status" value="1"/>
</dbReference>
<dbReference type="EMBL" id="BOMM01000042">
    <property type="protein sequence ID" value="GIE12826.1"/>
    <property type="molecule type" value="Genomic_DNA"/>
</dbReference>
<reference evidence="8" key="1">
    <citation type="submission" date="2021-01" db="EMBL/GenBank/DDBJ databases">
        <title>Whole genome shotgun sequence of Actinoplanes ferrugineus NBRC 15555.</title>
        <authorList>
            <person name="Komaki H."/>
            <person name="Tamura T."/>
        </authorList>
    </citation>
    <scope>NUCLEOTIDE SEQUENCE</scope>
    <source>
        <strain evidence="8">NBRC 15555</strain>
    </source>
</reference>
<dbReference type="GO" id="GO:0043039">
    <property type="term" value="P:tRNA aminoacylation"/>
    <property type="evidence" value="ECO:0007669"/>
    <property type="project" value="InterPro"/>
</dbReference>
<keyword evidence="2" id="KW-0436">Ligase</keyword>
<dbReference type="GO" id="GO:0006412">
    <property type="term" value="P:translation"/>
    <property type="evidence" value="ECO:0007669"/>
    <property type="project" value="UniProtKB-KW"/>
</dbReference>
<dbReference type="InterPro" id="IPR005121">
    <property type="entry name" value="Fdx_antiC-bd"/>
</dbReference>
<dbReference type="InterPro" id="IPR045864">
    <property type="entry name" value="aa-tRNA-synth_II/BPL/LPL"/>
</dbReference>
<keyword evidence="4" id="KW-0067">ATP-binding</keyword>
<organism evidence="8 9">
    <name type="scientific">Paractinoplanes ferrugineus</name>
    <dbReference type="NCBI Taxonomy" id="113564"/>
    <lineage>
        <taxon>Bacteria</taxon>
        <taxon>Bacillati</taxon>
        <taxon>Actinomycetota</taxon>
        <taxon>Actinomycetes</taxon>
        <taxon>Micromonosporales</taxon>
        <taxon>Micromonosporaceae</taxon>
        <taxon>Paractinoplanes</taxon>
    </lineage>
</organism>
<dbReference type="Proteomes" id="UP000598174">
    <property type="component" value="Unassembled WGS sequence"/>
</dbReference>
<keyword evidence="5" id="KW-0648">Protein biosynthesis</keyword>
<dbReference type="SUPFAM" id="SSF55681">
    <property type="entry name" value="Class II aaRS and biotin synthetases"/>
    <property type="match status" value="1"/>
</dbReference>
<evidence type="ECO:0000256" key="4">
    <source>
        <dbReference type="ARBA" id="ARBA00022840"/>
    </source>
</evidence>
<comment type="caution">
    <text evidence="8">The sequence shown here is derived from an EMBL/GenBank/DDBJ whole genome shotgun (WGS) entry which is preliminary data.</text>
</comment>
<name>A0A919MAQ4_9ACTN</name>
<evidence type="ECO:0000256" key="5">
    <source>
        <dbReference type="ARBA" id="ARBA00022917"/>
    </source>
</evidence>
<dbReference type="InterPro" id="IPR002319">
    <property type="entry name" value="Phenylalanyl-tRNA_Synthase"/>
</dbReference>
<keyword evidence="6" id="KW-0030">Aminoacyl-tRNA synthetase</keyword>
<evidence type="ECO:0000259" key="7">
    <source>
        <dbReference type="PROSITE" id="PS51447"/>
    </source>
</evidence>
<dbReference type="Pfam" id="PF01409">
    <property type="entry name" value="tRNA-synt_2d"/>
    <property type="match status" value="1"/>
</dbReference>
<evidence type="ECO:0000313" key="8">
    <source>
        <dbReference type="EMBL" id="GIE12826.1"/>
    </source>
</evidence>
<feature type="domain" description="FDX-ACB" evidence="7">
    <location>
        <begin position="247"/>
        <end position="356"/>
    </location>
</feature>